<evidence type="ECO:0000256" key="4">
    <source>
        <dbReference type="ARBA" id="ARBA00022679"/>
    </source>
</evidence>
<dbReference type="Proteomes" id="UP000233535">
    <property type="component" value="Unassembled WGS sequence"/>
</dbReference>
<dbReference type="GO" id="GO:0005524">
    <property type="term" value="F:ATP binding"/>
    <property type="evidence" value="ECO:0007669"/>
    <property type="project" value="UniProtKB-KW"/>
</dbReference>
<dbReference type="RefSeq" id="WP_101262189.1">
    <property type="nucleotide sequence ID" value="NZ_MVDD01000011.1"/>
</dbReference>
<evidence type="ECO:0000256" key="9">
    <source>
        <dbReference type="SAM" id="Phobius"/>
    </source>
</evidence>
<feature type="transmembrane region" description="Helical" evidence="9">
    <location>
        <begin position="70"/>
        <end position="90"/>
    </location>
</feature>
<keyword evidence="4" id="KW-0808">Transferase</keyword>
<feature type="domain" description="Histidine kinase" evidence="10">
    <location>
        <begin position="121"/>
        <end position="313"/>
    </location>
</feature>
<dbReference type="PROSITE" id="PS50109">
    <property type="entry name" value="HIS_KIN"/>
    <property type="match status" value="1"/>
</dbReference>
<dbReference type="EMBL" id="MVDD01000011">
    <property type="protein sequence ID" value="PKQ61851.1"/>
    <property type="molecule type" value="Genomic_DNA"/>
</dbReference>
<gene>
    <name evidence="11" type="ORF">BZG02_14595</name>
</gene>
<feature type="transmembrane region" description="Helical" evidence="9">
    <location>
        <begin position="32"/>
        <end position="50"/>
    </location>
</feature>
<keyword evidence="3" id="KW-0597">Phosphoprotein</keyword>
<dbReference type="Pfam" id="PF02518">
    <property type="entry name" value="HATPase_c"/>
    <property type="match status" value="1"/>
</dbReference>
<evidence type="ECO:0000256" key="7">
    <source>
        <dbReference type="ARBA" id="ARBA00022840"/>
    </source>
</evidence>
<evidence type="ECO:0000259" key="10">
    <source>
        <dbReference type="PROSITE" id="PS50109"/>
    </source>
</evidence>
<keyword evidence="7" id="KW-0067">ATP-binding</keyword>
<dbReference type="AlphaFoldDB" id="A0A2N3HUZ6"/>
<dbReference type="SUPFAM" id="SSF55874">
    <property type="entry name" value="ATPase domain of HSP90 chaperone/DNA topoisomerase II/histidine kinase"/>
    <property type="match status" value="1"/>
</dbReference>
<keyword evidence="9" id="KW-0472">Membrane</keyword>
<name>A0A2N3HUZ6_9BACT</name>
<dbReference type="PANTHER" id="PTHR24421:SF10">
    <property type="entry name" value="NITRATE_NITRITE SENSOR PROTEIN NARQ"/>
    <property type="match status" value="1"/>
</dbReference>
<evidence type="ECO:0000256" key="8">
    <source>
        <dbReference type="ARBA" id="ARBA00023012"/>
    </source>
</evidence>
<dbReference type="GO" id="GO:0000155">
    <property type="term" value="F:phosphorelay sensor kinase activity"/>
    <property type="evidence" value="ECO:0007669"/>
    <property type="project" value="InterPro"/>
</dbReference>
<evidence type="ECO:0000256" key="5">
    <source>
        <dbReference type="ARBA" id="ARBA00022741"/>
    </source>
</evidence>
<dbReference type="PANTHER" id="PTHR24421">
    <property type="entry name" value="NITRATE/NITRITE SENSOR PROTEIN NARX-RELATED"/>
    <property type="match status" value="1"/>
</dbReference>
<proteinExistence type="predicted"/>
<dbReference type="GO" id="GO:0016020">
    <property type="term" value="C:membrane"/>
    <property type="evidence" value="ECO:0007669"/>
    <property type="project" value="InterPro"/>
</dbReference>
<comment type="caution">
    <text evidence="11">The sequence shown here is derived from an EMBL/GenBank/DDBJ whole genome shotgun (WGS) entry which is preliminary data.</text>
</comment>
<dbReference type="OrthoDB" id="9760839at2"/>
<organism evidence="11 12">
    <name type="scientific">Labilibaculum filiforme</name>
    <dbReference type="NCBI Taxonomy" id="1940526"/>
    <lineage>
        <taxon>Bacteria</taxon>
        <taxon>Pseudomonadati</taxon>
        <taxon>Bacteroidota</taxon>
        <taxon>Bacteroidia</taxon>
        <taxon>Marinilabiliales</taxon>
        <taxon>Marinifilaceae</taxon>
        <taxon>Labilibaculum</taxon>
    </lineage>
</organism>
<dbReference type="InterPro" id="IPR003594">
    <property type="entry name" value="HATPase_dom"/>
</dbReference>
<keyword evidence="8" id="KW-0902">Two-component regulatory system</keyword>
<dbReference type="InterPro" id="IPR036890">
    <property type="entry name" value="HATPase_C_sf"/>
</dbReference>
<dbReference type="Gene3D" id="3.30.565.10">
    <property type="entry name" value="Histidine kinase-like ATPase, C-terminal domain"/>
    <property type="match status" value="1"/>
</dbReference>
<dbReference type="SMART" id="SM00387">
    <property type="entry name" value="HATPase_c"/>
    <property type="match status" value="1"/>
</dbReference>
<evidence type="ECO:0000256" key="1">
    <source>
        <dbReference type="ARBA" id="ARBA00000085"/>
    </source>
</evidence>
<protein>
    <recommendedName>
        <fullName evidence="2">histidine kinase</fullName>
        <ecNumber evidence="2">2.7.13.3</ecNumber>
    </recommendedName>
</protein>
<dbReference type="CDD" id="cd16917">
    <property type="entry name" value="HATPase_UhpB-NarQ-NarX-like"/>
    <property type="match status" value="1"/>
</dbReference>
<comment type="catalytic activity">
    <reaction evidence="1">
        <text>ATP + protein L-histidine = ADP + protein N-phospho-L-histidine.</text>
        <dbReference type="EC" id="2.7.13.3"/>
    </reaction>
</comment>
<keyword evidence="9" id="KW-0812">Transmembrane</keyword>
<keyword evidence="12" id="KW-1185">Reference proteome</keyword>
<reference evidence="11 12" key="1">
    <citation type="journal article" date="2017" name="Front. Microbiol.">
        <title>Labilibaculum manganireducens gen. nov., sp. nov. and Labilibaculum filiforme sp. nov., Novel Bacteroidetes Isolated from Subsurface Sediments of the Baltic Sea.</title>
        <authorList>
            <person name="Vandieken V."/>
            <person name="Marshall I.P."/>
            <person name="Niemann H."/>
            <person name="Engelen B."/>
            <person name="Cypionka H."/>
        </authorList>
    </citation>
    <scope>NUCLEOTIDE SEQUENCE [LARGE SCALE GENOMIC DNA]</scope>
    <source>
        <strain evidence="11 12">59.16B</strain>
    </source>
</reference>
<dbReference type="Pfam" id="PF07730">
    <property type="entry name" value="HisKA_3"/>
    <property type="match status" value="1"/>
</dbReference>
<accession>A0A2N3HUZ6</accession>
<keyword evidence="5" id="KW-0547">Nucleotide-binding</keyword>
<dbReference type="EC" id="2.7.13.3" evidence="2"/>
<evidence type="ECO:0000256" key="2">
    <source>
        <dbReference type="ARBA" id="ARBA00012438"/>
    </source>
</evidence>
<dbReference type="InterPro" id="IPR050482">
    <property type="entry name" value="Sensor_HK_TwoCompSys"/>
</dbReference>
<dbReference type="Gene3D" id="1.20.5.1930">
    <property type="match status" value="1"/>
</dbReference>
<evidence type="ECO:0000313" key="12">
    <source>
        <dbReference type="Proteomes" id="UP000233535"/>
    </source>
</evidence>
<dbReference type="InterPro" id="IPR011712">
    <property type="entry name" value="Sig_transdc_His_kin_sub3_dim/P"/>
</dbReference>
<evidence type="ECO:0000256" key="3">
    <source>
        <dbReference type="ARBA" id="ARBA00022553"/>
    </source>
</evidence>
<keyword evidence="6 11" id="KW-0418">Kinase</keyword>
<sequence>MLLQIALIASVLLQFGAFFITISLIPKTRFNSSWILVSIGFLLMALRRVIELIAVLTKSISNSDTLTSHWIAVLISLLMFFGAFYIRRIFQLQDKIDKERIENEAKVLSAVIKTEERERHRFAKELHDGLGPILSSIKMTNSALNTAVENEKNKQIASKTDHAVNEAIITIKEISNKLSPHVLERYGLEKAIKTFIEGIHLNNQYQVRLDVRLNNKRFDFNVELILYRIIGELINNTIKHAEASHIDISLLHYPNKLELLYRDNGIGFAIETQLIKGMGLENIRSRVKSLDGTIEMNHKNKQGFYLKVKIPIS</sequence>
<feature type="transmembrane region" description="Helical" evidence="9">
    <location>
        <begin position="6"/>
        <end position="25"/>
    </location>
</feature>
<evidence type="ECO:0000313" key="11">
    <source>
        <dbReference type="EMBL" id="PKQ61851.1"/>
    </source>
</evidence>
<dbReference type="GO" id="GO:0046983">
    <property type="term" value="F:protein dimerization activity"/>
    <property type="evidence" value="ECO:0007669"/>
    <property type="project" value="InterPro"/>
</dbReference>
<keyword evidence="9" id="KW-1133">Transmembrane helix</keyword>
<evidence type="ECO:0000256" key="6">
    <source>
        <dbReference type="ARBA" id="ARBA00022777"/>
    </source>
</evidence>
<dbReference type="InterPro" id="IPR005467">
    <property type="entry name" value="His_kinase_dom"/>
</dbReference>